<dbReference type="InterPro" id="IPR013103">
    <property type="entry name" value="RVT_2"/>
</dbReference>
<keyword evidence="1" id="KW-0645">Protease</keyword>
<feature type="region of interest" description="Disordered" evidence="6">
    <location>
        <begin position="744"/>
        <end position="779"/>
    </location>
</feature>
<dbReference type="EMBL" id="ASHM01012570">
    <property type="protein sequence ID" value="PNX94522.1"/>
    <property type="molecule type" value="Genomic_DNA"/>
</dbReference>
<dbReference type="InterPro" id="IPR036875">
    <property type="entry name" value="Znf_CCHC_sf"/>
</dbReference>
<dbReference type="GO" id="GO:0004190">
    <property type="term" value="F:aspartic-type endopeptidase activity"/>
    <property type="evidence" value="ECO:0007669"/>
    <property type="project" value="UniProtKB-KW"/>
</dbReference>
<dbReference type="Pfam" id="PF25597">
    <property type="entry name" value="SH3_retrovirus"/>
    <property type="match status" value="1"/>
</dbReference>
<feature type="compositionally biased region" description="Polar residues" evidence="6">
    <location>
        <begin position="744"/>
        <end position="770"/>
    </location>
</feature>
<feature type="compositionally biased region" description="Acidic residues" evidence="6">
    <location>
        <begin position="724"/>
        <end position="734"/>
    </location>
</feature>
<organism evidence="9 10">
    <name type="scientific">Trifolium pratense</name>
    <name type="common">Red clover</name>
    <dbReference type="NCBI Taxonomy" id="57577"/>
    <lineage>
        <taxon>Eukaryota</taxon>
        <taxon>Viridiplantae</taxon>
        <taxon>Streptophyta</taxon>
        <taxon>Embryophyta</taxon>
        <taxon>Tracheophyta</taxon>
        <taxon>Spermatophyta</taxon>
        <taxon>Magnoliopsida</taxon>
        <taxon>eudicotyledons</taxon>
        <taxon>Gunneridae</taxon>
        <taxon>Pentapetalae</taxon>
        <taxon>rosids</taxon>
        <taxon>fabids</taxon>
        <taxon>Fabales</taxon>
        <taxon>Fabaceae</taxon>
        <taxon>Papilionoideae</taxon>
        <taxon>50 kb inversion clade</taxon>
        <taxon>NPAAA clade</taxon>
        <taxon>Hologalegina</taxon>
        <taxon>IRL clade</taxon>
        <taxon>Trifolieae</taxon>
        <taxon>Trifolium</taxon>
    </lineage>
</organism>
<dbReference type="SUPFAM" id="SSF57756">
    <property type="entry name" value="Retrovirus zinc finger-like domains"/>
    <property type="match status" value="1"/>
</dbReference>
<feature type="domain" description="CCHC-type" evidence="7">
    <location>
        <begin position="243"/>
        <end position="258"/>
    </location>
</feature>
<dbReference type="GO" id="GO:0008270">
    <property type="term" value="F:zinc ion binding"/>
    <property type="evidence" value="ECO:0007669"/>
    <property type="project" value="UniProtKB-KW"/>
</dbReference>
<dbReference type="Pfam" id="PF07727">
    <property type="entry name" value="RVT_2"/>
    <property type="match status" value="1"/>
</dbReference>
<accession>A0A2K3MUU4</accession>
<evidence type="ECO:0000256" key="2">
    <source>
        <dbReference type="ARBA" id="ARBA00022723"/>
    </source>
</evidence>
<dbReference type="Pfam" id="PF00665">
    <property type="entry name" value="rve"/>
    <property type="match status" value="1"/>
</dbReference>
<dbReference type="SUPFAM" id="SSF53098">
    <property type="entry name" value="Ribonuclease H-like"/>
    <property type="match status" value="1"/>
</dbReference>
<evidence type="ECO:0000259" key="8">
    <source>
        <dbReference type="PROSITE" id="PS50994"/>
    </source>
</evidence>
<dbReference type="InterPro" id="IPR012337">
    <property type="entry name" value="RNaseH-like_sf"/>
</dbReference>
<dbReference type="Pfam" id="PF14223">
    <property type="entry name" value="Retrotran_gag_2"/>
    <property type="match status" value="1"/>
</dbReference>
<proteinExistence type="predicted"/>
<sequence>MVENNFGHPAIPKFDGHYDHWSMLMENLLRSEEYWSIVEGGVPVLAATATAEQRKLAEEGKLKDLMAKNYLFQSIDRSIIETVLDKSSSKAIWESMAKKFQGSTKVKRARLQALRGEFGMLRMKEEESVNDFFGRVLATVNKMKIQGENMEESIVVEKILRSMTEKFNYVVCAIEESNNVETLSIDELQGSLLVHERKMKPIKQEDQALKVTYGDRNAGRGRGRGAKGGQGRGKRINKETIECYKCHKLGHFQYECPNVGDYANYADNEEVLLMAFDKSHQESTKKQIWYLDSGCINHMCGVKEWFHDLDMNFKETVRLRDNSQMSVVGKGNVKLQLNGFTQIITDVYYIPELKNNLLSIGQLQLKDLTIVFKRNWCKVYHQDKGMIMSSQMASNKLYPIFAEAKVACFQTKSEDISYLWHCRYGHLNFKGLQTLQQKNMVKDLPKIEESDHMCTNCLVGKQHRESIPKTSNLKSSKRLELVHSDICGPITPASNSDNRYFLTFIDDYSRKTWAYFLKNKSSALEYFKKFKNMVEKETGESICCLRTDRGGEFNSNEFNNFCEVNGIKRQVTAAYTPQQNGIAKRKNRTIMDMVRSMISGKDIPKVFWPEAVNWAIYVLNRSPAAAIPDVTPEEFWSSSKPTVKHFRIFGCIAYTHVPDAQRRKFDDKSVKCIFLGISKESKAYRLYNPMTKKIIVSRDVKFAEFEKWKWNEKTEPSKLHTQDSDEETDKEMNNGEDGEELIVQPTNEHTPTNNNSTEDIGTSNSNLNQGRTRRPPGWYSDYDTSIVDEESMNLVMFGPCVHQGPINFEEAEKSQKWRKAMDDEIAAIERNNTWELTKLPKNARVIGVKWIYKTKVNDKGEVEKFKARLVAKRYAQRYGTDYKEVFAPVARWNTIRSLSAIAASNEWSVFQLDVKSAFLHGELNEIVYVEQPLGYVKKGKEDQVYRLHKALYELKQAPRALYSKIEQYFVREGFEKCPHEHTLFVKKDGNNNWLIISLYVDDLIFTGNNHNMVEKFKNSMMNNFDMSDLGKMRHFLGIEAIQCDQGIFVCQQRYAQEILERFNMDKSNAVCSPIVSGTKLSKHNKGDDVNPTQFKQIVGSLMYLTATRPDLMFAVNMIARYMEHSVETHMMAAKRILRYIKGTLELGILYKKGKQAIELIVCLTRPTSRCDD</sequence>
<evidence type="ECO:0000313" key="9">
    <source>
        <dbReference type="EMBL" id="PNX94522.1"/>
    </source>
</evidence>
<dbReference type="InterPro" id="IPR057670">
    <property type="entry name" value="SH3_retrovirus"/>
</dbReference>
<dbReference type="PANTHER" id="PTHR42648:SF18">
    <property type="entry name" value="RETROTRANSPOSON, UNCLASSIFIED-LIKE PROTEIN"/>
    <property type="match status" value="1"/>
</dbReference>
<dbReference type="InterPro" id="IPR036397">
    <property type="entry name" value="RNaseH_sf"/>
</dbReference>
<name>A0A2K3MUU4_TRIPR</name>
<dbReference type="Gene3D" id="3.30.420.10">
    <property type="entry name" value="Ribonuclease H-like superfamily/Ribonuclease H"/>
    <property type="match status" value="1"/>
</dbReference>
<evidence type="ECO:0000256" key="3">
    <source>
        <dbReference type="ARBA" id="ARBA00022750"/>
    </source>
</evidence>
<evidence type="ECO:0000313" key="10">
    <source>
        <dbReference type="Proteomes" id="UP000236291"/>
    </source>
</evidence>
<dbReference type="GO" id="GO:0003676">
    <property type="term" value="F:nucleic acid binding"/>
    <property type="evidence" value="ECO:0007669"/>
    <property type="project" value="InterPro"/>
</dbReference>
<dbReference type="Proteomes" id="UP000236291">
    <property type="component" value="Unassembled WGS sequence"/>
</dbReference>
<dbReference type="Gene3D" id="4.10.60.10">
    <property type="entry name" value="Zinc finger, CCHC-type"/>
    <property type="match status" value="1"/>
</dbReference>
<feature type="domain" description="Integrase catalytic" evidence="8">
    <location>
        <begin position="464"/>
        <end position="640"/>
    </location>
</feature>
<dbReference type="InterPro" id="IPR001584">
    <property type="entry name" value="Integrase_cat-core"/>
</dbReference>
<dbReference type="AlphaFoldDB" id="A0A2K3MUU4"/>
<evidence type="ECO:0000256" key="1">
    <source>
        <dbReference type="ARBA" id="ARBA00022670"/>
    </source>
</evidence>
<evidence type="ECO:0000256" key="6">
    <source>
        <dbReference type="SAM" id="MobiDB-lite"/>
    </source>
</evidence>
<dbReference type="Pfam" id="PF13976">
    <property type="entry name" value="gag_pre-integrs"/>
    <property type="match status" value="1"/>
</dbReference>
<dbReference type="InterPro" id="IPR001878">
    <property type="entry name" value="Znf_CCHC"/>
</dbReference>
<evidence type="ECO:0000259" key="7">
    <source>
        <dbReference type="PROSITE" id="PS50158"/>
    </source>
</evidence>
<dbReference type="InterPro" id="IPR025724">
    <property type="entry name" value="GAG-pre-integrase_dom"/>
</dbReference>
<gene>
    <name evidence="9" type="ORF">L195_g017698</name>
</gene>
<dbReference type="PANTHER" id="PTHR42648">
    <property type="entry name" value="TRANSPOSASE, PUTATIVE-RELATED"/>
    <property type="match status" value="1"/>
</dbReference>
<evidence type="ECO:0000256" key="5">
    <source>
        <dbReference type="PROSITE-ProRule" id="PRU00047"/>
    </source>
</evidence>
<dbReference type="InterPro" id="IPR054722">
    <property type="entry name" value="PolX-like_BBD"/>
</dbReference>
<keyword evidence="5" id="KW-0863">Zinc-finger</keyword>
<comment type="caution">
    <text evidence="9">The sequence shown here is derived from an EMBL/GenBank/DDBJ whole genome shotgun (WGS) entry which is preliminary data.</text>
</comment>
<evidence type="ECO:0000256" key="4">
    <source>
        <dbReference type="ARBA" id="ARBA00022801"/>
    </source>
</evidence>
<dbReference type="SUPFAM" id="SSF56672">
    <property type="entry name" value="DNA/RNA polymerases"/>
    <property type="match status" value="1"/>
</dbReference>
<dbReference type="GO" id="GO:0015074">
    <property type="term" value="P:DNA integration"/>
    <property type="evidence" value="ECO:0007669"/>
    <property type="project" value="InterPro"/>
</dbReference>
<dbReference type="PROSITE" id="PS50158">
    <property type="entry name" value="ZF_CCHC"/>
    <property type="match status" value="1"/>
</dbReference>
<dbReference type="InterPro" id="IPR039537">
    <property type="entry name" value="Retrotran_Ty1/copia-like"/>
</dbReference>
<dbReference type="PROSITE" id="PS50994">
    <property type="entry name" value="INTEGRASE"/>
    <property type="match status" value="1"/>
</dbReference>
<keyword evidence="3" id="KW-0064">Aspartyl protease</keyword>
<dbReference type="SMART" id="SM00343">
    <property type="entry name" value="ZnF_C2HC"/>
    <property type="match status" value="1"/>
</dbReference>
<dbReference type="InterPro" id="IPR043502">
    <property type="entry name" value="DNA/RNA_pol_sf"/>
</dbReference>
<protein>
    <submittedName>
        <fullName evidence="9">Copia-type polyprotein</fullName>
    </submittedName>
</protein>
<feature type="region of interest" description="Disordered" evidence="6">
    <location>
        <begin position="715"/>
        <end position="734"/>
    </location>
</feature>
<dbReference type="GO" id="GO:0006508">
    <property type="term" value="P:proteolysis"/>
    <property type="evidence" value="ECO:0007669"/>
    <property type="project" value="UniProtKB-KW"/>
</dbReference>
<keyword evidence="4" id="KW-0378">Hydrolase</keyword>
<reference evidence="9 10" key="1">
    <citation type="journal article" date="2014" name="Am. J. Bot.">
        <title>Genome assembly and annotation for red clover (Trifolium pratense; Fabaceae).</title>
        <authorList>
            <person name="Istvanek J."/>
            <person name="Jaros M."/>
            <person name="Krenek A."/>
            <person name="Repkova J."/>
        </authorList>
    </citation>
    <scope>NUCLEOTIDE SEQUENCE [LARGE SCALE GENOMIC DNA]</scope>
    <source>
        <strain evidence="10">cv. Tatra</strain>
        <tissue evidence="9">Young leaves</tissue>
    </source>
</reference>
<keyword evidence="5" id="KW-0862">Zinc</keyword>
<keyword evidence="2" id="KW-0479">Metal-binding</keyword>
<dbReference type="Pfam" id="PF22936">
    <property type="entry name" value="Pol_BBD"/>
    <property type="match status" value="1"/>
</dbReference>
<reference evidence="9 10" key="2">
    <citation type="journal article" date="2017" name="Front. Plant Sci.">
        <title>Gene Classification and Mining of Molecular Markers Useful in Red Clover (Trifolium pratense) Breeding.</title>
        <authorList>
            <person name="Istvanek J."/>
            <person name="Dluhosova J."/>
            <person name="Dluhos P."/>
            <person name="Patkova L."/>
            <person name="Nedelnik J."/>
            <person name="Repkova J."/>
        </authorList>
    </citation>
    <scope>NUCLEOTIDE SEQUENCE [LARGE SCALE GENOMIC DNA]</scope>
    <source>
        <strain evidence="10">cv. Tatra</strain>
        <tissue evidence="9">Young leaves</tissue>
    </source>
</reference>